<protein>
    <submittedName>
        <fullName evidence="2">Uncharacterized protein</fullName>
    </submittedName>
</protein>
<name>A0A1R2CF49_9CILI</name>
<reference evidence="2 3" key="1">
    <citation type="submission" date="2016-11" db="EMBL/GenBank/DDBJ databases">
        <title>The macronuclear genome of Stentor coeruleus: a giant cell with tiny introns.</title>
        <authorList>
            <person name="Slabodnick M."/>
            <person name="Ruby J.G."/>
            <person name="Reiff S.B."/>
            <person name="Swart E.C."/>
            <person name="Gosai S."/>
            <person name="Prabakaran S."/>
            <person name="Witkowska E."/>
            <person name="Larue G.E."/>
            <person name="Fisher S."/>
            <person name="Freeman R.M."/>
            <person name="Gunawardena J."/>
            <person name="Chu W."/>
            <person name="Stover N.A."/>
            <person name="Gregory B.D."/>
            <person name="Nowacki M."/>
            <person name="Derisi J."/>
            <person name="Roy S.W."/>
            <person name="Marshall W.F."/>
            <person name="Sood P."/>
        </authorList>
    </citation>
    <scope>NUCLEOTIDE SEQUENCE [LARGE SCALE GENOMIC DNA]</scope>
    <source>
        <strain evidence="2">WM001</strain>
    </source>
</reference>
<proteinExistence type="predicted"/>
<sequence length="375" mass="42966">MDSLSIRLQRSATFRRAGAFEYTVQRFSQENTEKHECIHEESTIFALQKNPETPRSLKSQEPSLRKSSRPSLIPGEKVKKPQTNLENSISGISSRLSEIPVDFSGCLKSNFPISSDSIEKNSRDFDLERESLDQIDPIYEENKDFGDSSINNGTIGKTEATSKECLVKTIHEKPKKRSSLSFSDEYLGQQSPSCKSHPISQRQYSGFNKSCDIVNECLKHSDLSTDSYDLTEIVSNKDADGLRATSQSLRYSILIRQNVKSISFEETLVEFYKKSFAFTGKILWIKPWYKKILALCCKEETLSDEVIEICEKFIVFSYIGFEGEDLFHKNLLETVYNILSFIVISKTLWSEIWFCSNYPINDDCSTSMLHFVVYF</sequence>
<keyword evidence="3" id="KW-1185">Reference proteome</keyword>
<evidence type="ECO:0000313" key="3">
    <source>
        <dbReference type="Proteomes" id="UP000187209"/>
    </source>
</evidence>
<feature type="region of interest" description="Disordered" evidence="1">
    <location>
        <begin position="48"/>
        <end position="83"/>
    </location>
</feature>
<dbReference type="Proteomes" id="UP000187209">
    <property type="component" value="Unassembled WGS sequence"/>
</dbReference>
<dbReference type="EMBL" id="MPUH01000173">
    <property type="protein sequence ID" value="OMJ87570.1"/>
    <property type="molecule type" value="Genomic_DNA"/>
</dbReference>
<comment type="caution">
    <text evidence="2">The sequence shown here is derived from an EMBL/GenBank/DDBJ whole genome shotgun (WGS) entry which is preliminary data.</text>
</comment>
<gene>
    <name evidence="2" type="ORF">SteCoe_10653</name>
</gene>
<evidence type="ECO:0000256" key="1">
    <source>
        <dbReference type="SAM" id="MobiDB-lite"/>
    </source>
</evidence>
<accession>A0A1R2CF49</accession>
<dbReference type="AlphaFoldDB" id="A0A1R2CF49"/>
<feature type="compositionally biased region" description="Polar residues" evidence="1">
    <location>
        <begin position="50"/>
        <end position="62"/>
    </location>
</feature>
<evidence type="ECO:0000313" key="2">
    <source>
        <dbReference type="EMBL" id="OMJ87570.1"/>
    </source>
</evidence>
<organism evidence="2 3">
    <name type="scientific">Stentor coeruleus</name>
    <dbReference type="NCBI Taxonomy" id="5963"/>
    <lineage>
        <taxon>Eukaryota</taxon>
        <taxon>Sar</taxon>
        <taxon>Alveolata</taxon>
        <taxon>Ciliophora</taxon>
        <taxon>Postciliodesmatophora</taxon>
        <taxon>Heterotrichea</taxon>
        <taxon>Heterotrichida</taxon>
        <taxon>Stentoridae</taxon>
        <taxon>Stentor</taxon>
    </lineage>
</organism>